<dbReference type="GO" id="GO:0006013">
    <property type="term" value="P:mannose metabolic process"/>
    <property type="evidence" value="ECO:0007669"/>
    <property type="project" value="InterPro"/>
</dbReference>
<name>A0A9X2B1G9_9BACL</name>
<evidence type="ECO:0000259" key="1">
    <source>
        <dbReference type="Pfam" id="PF01074"/>
    </source>
</evidence>
<dbReference type="InterPro" id="IPR011330">
    <property type="entry name" value="Glyco_hydro/deAcase_b/a-brl"/>
</dbReference>
<evidence type="ECO:0000259" key="2">
    <source>
        <dbReference type="Pfam" id="PF17677"/>
    </source>
</evidence>
<dbReference type="Gene3D" id="2.60.40.2220">
    <property type="match status" value="1"/>
</dbReference>
<dbReference type="InterPro" id="IPR041147">
    <property type="entry name" value="GH38_C"/>
</dbReference>
<accession>A0A9X2B1G9</accession>
<proteinExistence type="predicted"/>
<dbReference type="InterPro" id="IPR027291">
    <property type="entry name" value="Glyco_hydro_38_N_sf"/>
</dbReference>
<evidence type="ECO:0000313" key="3">
    <source>
        <dbReference type="EMBL" id="MCJ8011519.1"/>
    </source>
</evidence>
<dbReference type="AlphaFoldDB" id="A0A9X2B1G9"/>
<evidence type="ECO:0000313" key="4">
    <source>
        <dbReference type="Proteomes" id="UP001139347"/>
    </source>
</evidence>
<dbReference type="Proteomes" id="UP001139347">
    <property type="component" value="Unassembled WGS sequence"/>
</dbReference>
<gene>
    <name evidence="3" type="ORF">MUG84_07120</name>
</gene>
<dbReference type="Pfam" id="PF01074">
    <property type="entry name" value="Glyco_hydro_38N"/>
    <property type="match status" value="1"/>
</dbReference>
<dbReference type="PANTHER" id="PTHR46017:SF1">
    <property type="entry name" value="ALPHA-MANNOSIDASE 2C1"/>
    <property type="match status" value="1"/>
</dbReference>
<dbReference type="RefSeq" id="WP_244722483.1">
    <property type="nucleotide sequence ID" value="NZ_JALIRP010000002.1"/>
</dbReference>
<feature type="domain" description="Glycosyl hydrolases family 38 C-terminal" evidence="2">
    <location>
        <begin position="809"/>
        <end position="872"/>
    </location>
</feature>
<dbReference type="CDD" id="cd10791">
    <property type="entry name" value="GH38N_AMII_like_1"/>
    <property type="match status" value="1"/>
</dbReference>
<comment type="caution">
    <text evidence="3">The sequence shown here is derived from an EMBL/GenBank/DDBJ whole genome shotgun (WGS) entry which is preliminary data.</text>
</comment>
<protein>
    <submittedName>
        <fullName evidence="3">Glycosyl hydrolase-related protein</fullName>
    </submittedName>
</protein>
<dbReference type="PANTHER" id="PTHR46017">
    <property type="entry name" value="ALPHA-MANNOSIDASE 2C1"/>
    <property type="match status" value="1"/>
</dbReference>
<dbReference type="Gene3D" id="3.20.110.10">
    <property type="entry name" value="Glycoside hydrolase 38, N terminal domain"/>
    <property type="match status" value="1"/>
</dbReference>
<dbReference type="InterPro" id="IPR000602">
    <property type="entry name" value="Glyco_hydro_38_N"/>
</dbReference>
<dbReference type="SUPFAM" id="SSF88713">
    <property type="entry name" value="Glycoside hydrolase/deacetylase"/>
    <property type="match status" value="1"/>
</dbReference>
<sequence>MSKIKEVLVLHHSHLDVGYTHAQPILLEMQKRYIDQALEMCEMTEDWEEVNRFRWTCESSYPVLRWLETAKASQIDRFKHYLHNGQMSISASFMHTTPLCSAEEITRMLYPVRQLRSQFDIEIKTAIHHDINGQPWPYSQLLLDAGVEFFIMGINIHFGGVPFNRPNAFHWEAPDHRKLLTFNGEHYSLFSQICDVNALDTHIMAKGLAKYLHKIEANPEYPFDFVYLTATNLPLYDNNPPDRELAGLLKTWNAEQREQTISFVTPEQLYARVRAHAAALPTHAGDWTDYWNFGSGSSAKEVKLNRRTKQGMKAVELLDAFQAETDVSYLSIKKQAWEQIHLYDEHTWGAFNSVSEPDHLNVAIQHMHKAHYAYQANSLTGYLLSTQIEKLANNPLQSKEPEGILLINPSSVPISHDIRIPSSFTFPGRHLNADRMRQVLMNNDTHHQGTSYGTAQLPPFSWRKIPIRNLQEAPQSKGIQMDPGIIETAGEGPWERKITTRLGTIETPFHVCNYNPLTGRITRLYDKQQDWEVLDANSPWTLFQYVQETVDPIYHSNNRSAIFPRNVENGNNSITDWNHDWKAKRKSYTRLESCSVERSAHSATLILRWDAPGVEQLEQRFTFFSYRADIEIKVVLGKQDITTPEGTYFAIPLNLQAWRCHYDTAGQLVELDDQQLPGVCRDYLTVDKSVSIYDGQHGLTMSCLDAPLVQVGDFNFGKEQKHVPRKANPLLLAWPMNNYWDTNFQARQPGVVSFTYVLSTFQKFNLDSTMVSSIQAVTPVFTTPVIDCKEEAAGRFIELIGEGVRIFDVKRSEDGTGIVVRLCNCMDQETNVKIAFPDRVIEAAYKTNVLEETQSELPVVHTNRVNISLEGKEMMHLFIRLADSLDS</sequence>
<dbReference type="InterPro" id="IPR011013">
    <property type="entry name" value="Gal_mutarotase_sf_dom"/>
</dbReference>
<keyword evidence="3" id="KW-0378">Hydrolase</keyword>
<keyword evidence="4" id="KW-1185">Reference proteome</keyword>
<reference evidence="3" key="1">
    <citation type="submission" date="2022-04" db="EMBL/GenBank/DDBJ databases">
        <title>Paenibacillus mangrovi sp. nov., a novel endophytic bacterium isolated from bark of Kandelia candel.</title>
        <authorList>
            <person name="Tuo L."/>
        </authorList>
    </citation>
    <scope>NUCLEOTIDE SEQUENCE</scope>
    <source>
        <strain evidence="3">KQZ6P-2</strain>
    </source>
</reference>
<dbReference type="GO" id="GO:0004559">
    <property type="term" value="F:alpha-mannosidase activity"/>
    <property type="evidence" value="ECO:0007669"/>
    <property type="project" value="InterPro"/>
</dbReference>
<feature type="domain" description="Glycoside hydrolase family 38 N-terminal" evidence="1">
    <location>
        <begin position="7"/>
        <end position="280"/>
    </location>
</feature>
<dbReference type="SUPFAM" id="SSF74650">
    <property type="entry name" value="Galactose mutarotase-like"/>
    <property type="match status" value="1"/>
</dbReference>
<organism evidence="3 4">
    <name type="scientific">Paenibacillus mangrovi</name>
    <dbReference type="NCBI Taxonomy" id="2931978"/>
    <lineage>
        <taxon>Bacteria</taxon>
        <taxon>Bacillati</taxon>
        <taxon>Bacillota</taxon>
        <taxon>Bacilli</taxon>
        <taxon>Bacillales</taxon>
        <taxon>Paenibacillaceae</taxon>
        <taxon>Paenibacillus</taxon>
    </lineage>
</organism>
<dbReference type="EMBL" id="JALIRP010000002">
    <property type="protein sequence ID" value="MCJ8011519.1"/>
    <property type="molecule type" value="Genomic_DNA"/>
</dbReference>
<dbReference type="GO" id="GO:0030246">
    <property type="term" value="F:carbohydrate binding"/>
    <property type="evidence" value="ECO:0007669"/>
    <property type="project" value="InterPro"/>
</dbReference>
<dbReference type="GO" id="GO:0009313">
    <property type="term" value="P:oligosaccharide catabolic process"/>
    <property type="evidence" value="ECO:0007669"/>
    <property type="project" value="TreeGrafter"/>
</dbReference>
<dbReference type="Pfam" id="PF17677">
    <property type="entry name" value="Glyco_hydro38C2"/>
    <property type="match status" value="1"/>
</dbReference>